<keyword evidence="4" id="KW-1185">Reference proteome</keyword>
<dbReference type="InterPro" id="IPR023210">
    <property type="entry name" value="NADP_OxRdtase_dom"/>
</dbReference>
<dbReference type="OrthoDB" id="37537at2759"/>
<proteinExistence type="predicted"/>
<dbReference type="Proteomes" id="UP000054845">
    <property type="component" value="Unassembled WGS sequence"/>
</dbReference>
<dbReference type="Pfam" id="PF00248">
    <property type="entry name" value="Aldo_ket_red"/>
    <property type="match status" value="1"/>
</dbReference>
<accession>A0A0P1BQU7</accession>
<evidence type="ECO:0000313" key="3">
    <source>
        <dbReference type="EMBL" id="CEH19236.1"/>
    </source>
</evidence>
<evidence type="ECO:0000313" key="4">
    <source>
        <dbReference type="Proteomes" id="UP000054845"/>
    </source>
</evidence>
<organism evidence="3 4">
    <name type="scientific">Ceraceosorus bombacis</name>
    <dbReference type="NCBI Taxonomy" id="401625"/>
    <lineage>
        <taxon>Eukaryota</taxon>
        <taxon>Fungi</taxon>
        <taxon>Dikarya</taxon>
        <taxon>Basidiomycota</taxon>
        <taxon>Ustilaginomycotina</taxon>
        <taxon>Exobasidiomycetes</taxon>
        <taxon>Ceraceosorales</taxon>
        <taxon>Ceraceosoraceae</taxon>
        <taxon>Ceraceosorus</taxon>
    </lineage>
</organism>
<dbReference type="Gene3D" id="3.20.20.100">
    <property type="entry name" value="NADP-dependent oxidoreductase domain"/>
    <property type="match status" value="1"/>
</dbReference>
<dbReference type="GO" id="GO:0005737">
    <property type="term" value="C:cytoplasm"/>
    <property type="evidence" value="ECO:0007669"/>
    <property type="project" value="TreeGrafter"/>
</dbReference>
<evidence type="ECO:0000259" key="2">
    <source>
        <dbReference type="Pfam" id="PF00248"/>
    </source>
</evidence>
<evidence type="ECO:0000256" key="1">
    <source>
        <dbReference type="ARBA" id="ARBA00023002"/>
    </source>
</evidence>
<sequence>MSSSMPGVSLGGDAKHIRIAQIAFGTMHFTWKAAPETSGDILQVIKAAVEAASPHKLLLNGGAFYGPPNDAWANLRLIKNFFAKYPQLREKVVLSIKGGWVMEEYEAKGFAGIRTDAKEDNVRRDLIKIKQELGGDVPDIYELSRVDEHVSIEDQMKNLSKLKAEGLFKYIGVSEMGADSLRRAAKVAPVVSIEDEYSLWETAVEDNGVLKAVEELEIPLIAYSPTGKGMLSGQLKSRADLPEGDIRLHQDRFNEENFAGNVKLGEALAEYGSKHNPPATAAQQSLSWLIAQSPQKRLIVPLPATSKLQRIKENFDSAKPEFELDAQQSKEIRKLLADIGVKGERYNAHMRATNLWG</sequence>
<dbReference type="EMBL" id="CCYA01000290">
    <property type="protein sequence ID" value="CEH19236.1"/>
    <property type="molecule type" value="Genomic_DNA"/>
</dbReference>
<dbReference type="SUPFAM" id="SSF51430">
    <property type="entry name" value="NAD(P)-linked oxidoreductase"/>
    <property type="match status" value="1"/>
</dbReference>
<dbReference type="GO" id="GO:0016491">
    <property type="term" value="F:oxidoreductase activity"/>
    <property type="evidence" value="ECO:0007669"/>
    <property type="project" value="UniProtKB-KW"/>
</dbReference>
<reference evidence="4" key="1">
    <citation type="submission" date="2014-09" db="EMBL/GenBank/DDBJ databases">
        <authorList>
            <person name="Sharma Rahul"/>
            <person name="Thines Marco"/>
        </authorList>
    </citation>
    <scope>NUCLEOTIDE SEQUENCE [LARGE SCALE GENOMIC DNA]</scope>
</reference>
<feature type="domain" description="NADP-dependent oxidoreductase" evidence="2">
    <location>
        <begin position="22"/>
        <end position="336"/>
    </location>
</feature>
<dbReference type="STRING" id="401625.A0A0P1BQU7"/>
<dbReference type="InterPro" id="IPR050791">
    <property type="entry name" value="Aldo-Keto_reductase"/>
</dbReference>
<dbReference type="CDD" id="cd19077">
    <property type="entry name" value="AKR_AKR8A1-2"/>
    <property type="match status" value="1"/>
</dbReference>
<name>A0A0P1BQU7_9BASI</name>
<dbReference type="InterPro" id="IPR036812">
    <property type="entry name" value="NAD(P)_OxRdtase_dom_sf"/>
</dbReference>
<dbReference type="PANTHER" id="PTHR43625">
    <property type="entry name" value="AFLATOXIN B1 ALDEHYDE REDUCTASE"/>
    <property type="match status" value="1"/>
</dbReference>
<keyword evidence="1" id="KW-0560">Oxidoreductase</keyword>
<dbReference type="PANTHER" id="PTHR43625:SF78">
    <property type="entry name" value="PYRIDOXAL REDUCTASE-RELATED"/>
    <property type="match status" value="1"/>
</dbReference>
<dbReference type="AlphaFoldDB" id="A0A0P1BQU7"/>
<protein>
    <submittedName>
        <fullName evidence="3">Voltage-gated shaker-like K channel, subunit beta/KCNAB</fullName>
    </submittedName>
</protein>